<reference evidence="3 4" key="1">
    <citation type="submission" date="2022-04" db="EMBL/GenBank/DDBJ databases">
        <authorList>
            <person name="Grouzdev D.S."/>
            <person name="Pantiukh K.S."/>
            <person name="Krutkina M.S."/>
        </authorList>
    </citation>
    <scope>NUCLEOTIDE SEQUENCE [LARGE SCALE GENOMIC DNA]</scope>
    <source>
        <strain evidence="3 4">6x-1</strain>
    </source>
</reference>
<dbReference type="InterPro" id="IPR039378">
    <property type="entry name" value="RNase_T2_prok"/>
</dbReference>
<dbReference type="Pfam" id="PF00445">
    <property type="entry name" value="Ribonuclease_T2"/>
    <property type="match status" value="1"/>
</dbReference>
<comment type="caution">
    <text evidence="3">The sequence shown here is derived from an EMBL/GenBank/DDBJ whole genome shotgun (WGS) entry which is preliminary data.</text>
</comment>
<dbReference type="SUPFAM" id="SSF55895">
    <property type="entry name" value="Ribonuclease Rh-like"/>
    <property type="match status" value="1"/>
</dbReference>
<accession>A0ABT0D9S2</accession>
<dbReference type="PROSITE" id="PS00531">
    <property type="entry name" value="RNASE_T2_2"/>
    <property type="match status" value="1"/>
</dbReference>
<proteinExistence type="inferred from homology"/>
<dbReference type="InterPro" id="IPR033130">
    <property type="entry name" value="RNase_T2_His_AS_2"/>
</dbReference>
<dbReference type="Gene3D" id="3.90.730.10">
    <property type="entry name" value="Ribonuclease T2-like"/>
    <property type="match status" value="1"/>
</dbReference>
<dbReference type="EMBL" id="JALKCH010000004">
    <property type="protein sequence ID" value="MCK0196702.1"/>
    <property type="molecule type" value="Genomic_DNA"/>
</dbReference>
<evidence type="ECO:0000313" key="4">
    <source>
        <dbReference type="Proteomes" id="UP001203284"/>
    </source>
</evidence>
<dbReference type="InterPro" id="IPR001568">
    <property type="entry name" value="RNase_T2-like"/>
</dbReference>
<organism evidence="3 4">
    <name type="scientific">Ancylobacter crimeensis</name>
    <dbReference type="NCBI Taxonomy" id="2579147"/>
    <lineage>
        <taxon>Bacteria</taxon>
        <taxon>Pseudomonadati</taxon>
        <taxon>Pseudomonadota</taxon>
        <taxon>Alphaproteobacteria</taxon>
        <taxon>Hyphomicrobiales</taxon>
        <taxon>Xanthobacteraceae</taxon>
        <taxon>Ancylobacter</taxon>
    </lineage>
</organism>
<evidence type="ECO:0000313" key="3">
    <source>
        <dbReference type="EMBL" id="MCK0196702.1"/>
    </source>
</evidence>
<dbReference type="PANTHER" id="PTHR11240">
    <property type="entry name" value="RIBONUCLEASE T2"/>
    <property type="match status" value="1"/>
</dbReference>
<protein>
    <submittedName>
        <fullName evidence="3">Ribonuclease T2</fullName>
    </submittedName>
</protein>
<keyword evidence="4" id="KW-1185">Reference proteome</keyword>
<dbReference type="PROSITE" id="PS00530">
    <property type="entry name" value="RNASE_T2_1"/>
    <property type="match status" value="1"/>
</dbReference>
<dbReference type="CDD" id="cd01062">
    <property type="entry name" value="RNase_T2_prok"/>
    <property type="match status" value="1"/>
</dbReference>
<dbReference type="Proteomes" id="UP001203284">
    <property type="component" value="Unassembled WGS sequence"/>
</dbReference>
<dbReference type="InterPro" id="IPR018188">
    <property type="entry name" value="RNase_T2_His_AS_1"/>
</dbReference>
<comment type="similarity">
    <text evidence="1 2">Belongs to the RNase T2 family.</text>
</comment>
<evidence type="ECO:0000256" key="1">
    <source>
        <dbReference type="ARBA" id="ARBA00007469"/>
    </source>
</evidence>
<dbReference type="PANTHER" id="PTHR11240:SF22">
    <property type="entry name" value="RIBONUCLEASE T2"/>
    <property type="match status" value="1"/>
</dbReference>
<evidence type="ECO:0000256" key="2">
    <source>
        <dbReference type="RuleBase" id="RU004328"/>
    </source>
</evidence>
<gene>
    <name evidence="3" type="ORF">MWN34_07210</name>
</gene>
<sequence>MTSAFRRVAAAGHARLRAAGLGLLLAVGVAAGVPAPVAAQQSGTPGGFDHYVLALSWSPSYCADAGNRASPSQCGVDAQPFAFVVHGLWPQYDRGWPQNCQNPAPRVPEQTLRGMLDLMPSRGLVLHEWRTHGTCSGLSPDDYFDTVRRAAAKVTIPERFRRLDTPLSVTPGDVEAAFRAANPGMGADMIAVDCGGGGGSGLRRLGEVRICLDRSLGFTSCPEVDGRACRVGRLVMPPVRGN</sequence>
<dbReference type="InterPro" id="IPR036430">
    <property type="entry name" value="RNase_T2-like_sf"/>
</dbReference>
<name>A0ABT0D9S2_9HYPH</name>